<accession>X6NWE0</accession>
<comment type="caution">
    <text evidence="1">The sequence shown here is derived from an EMBL/GenBank/DDBJ whole genome shotgun (WGS) entry which is preliminary data.</text>
</comment>
<gene>
    <name evidence="1" type="ORF">RFI_06919</name>
</gene>
<evidence type="ECO:0000313" key="1">
    <source>
        <dbReference type="EMBL" id="ETO30198.1"/>
    </source>
</evidence>
<sequence>MIKISKLIIEAHLNNIGKRKYVYVSNEPRRSKDDEYQKTARKKIRLKTKYIKISHYYLCGISEIITKKQRNEEANYEKTTKKKLNEVLYVRFKSFTNQNKNEAKSGDKHLKWRINKDLKHTNCKCIIWKLNDIKNILD</sequence>
<name>X6NWE0_RETFI</name>
<dbReference type="Proteomes" id="UP000023152">
    <property type="component" value="Unassembled WGS sequence"/>
</dbReference>
<keyword evidence="2" id="KW-1185">Reference proteome</keyword>
<evidence type="ECO:0000313" key="2">
    <source>
        <dbReference type="Proteomes" id="UP000023152"/>
    </source>
</evidence>
<organism evidence="1 2">
    <name type="scientific">Reticulomyxa filosa</name>
    <dbReference type="NCBI Taxonomy" id="46433"/>
    <lineage>
        <taxon>Eukaryota</taxon>
        <taxon>Sar</taxon>
        <taxon>Rhizaria</taxon>
        <taxon>Retaria</taxon>
        <taxon>Foraminifera</taxon>
        <taxon>Monothalamids</taxon>
        <taxon>Reticulomyxidae</taxon>
        <taxon>Reticulomyxa</taxon>
    </lineage>
</organism>
<dbReference type="EMBL" id="ASPP01005625">
    <property type="protein sequence ID" value="ETO30198.1"/>
    <property type="molecule type" value="Genomic_DNA"/>
</dbReference>
<dbReference type="AlphaFoldDB" id="X6NWE0"/>
<proteinExistence type="predicted"/>
<reference evidence="1 2" key="1">
    <citation type="journal article" date="2013" name="Curr. Biol.">
        <title>The Genome of the Foraminiferan Reticulomyxa filosa.</title>
        <authorList>
            <person name="Glockner G."/>
            <person name="Hulsmann N."/>
            <person name="Schleicher M."/>
            <person name="Noegel A.A."/>
            <person name="Eichinger L."/>
            <person name="Gallinger C."/>
            <person name="Pawlowski J."/>
            <person name="Sierra R."/>
            <person name="Euteneuer U."/>
            <person name="Pillet L."/>
            <person name="Moustafa A."/>
            <person name="Platzer M."/>
            <person name="Groth M."/>
            <person name="Szafranski K."/>
            <person name="Schliwa M."/>
        </authorList>
    </citation>
    <scope>NUCLEOTIDE SEQUENCE [LARGE SCALE GENOMIC DNA]</scope>
</reference>
<protein>
    <submittedName>
        <fullName evidence="1">Uncharacterized protein</fullName>
    </submittedName>
</protein>